<comment type="caution">
    <text evidence="2">The sequence shown here is derived from an EMBL/GenBank/DDBJ whole genome shotgun (WGS) entry which is preliminary data.</text>
</comment>
<reference evidence="2 3" key="1">
    <citation type="submission" date="2017-06" db="EMBL/GenBank/DDBJ databases">
        <title>Global population genomics of the pathogenic fungus Cryptococcus neoformans var. grubii.</title>
        <authorList>
            <person name="Cuomo C."/>
            <person name="Litvintseva A."/>
            <person name="Chen Y."/>
            <person name="Young S."/>
            <person name="Zeng Q."/>
            <person name="Chapman S."/>
            <person name="Gujja S."/>
            <person name="Saif S."/>
            <person name="Birren B."/>
        </authorList>
    </citation>
    <scope>NUCLEOTIDE SEQUENCE [LARGE SCALE GENOMIC DNA]</scope>
    <source>
        <strain evidence="2 3">Tu259-1</strain>
    </source>
</reference>
<dbReference type="Gene3D" id="3.40.50.720">
    <property type="entry name" value="NAD(P)-binding Rossmann-like Domain"/>
    <property type="match status" value="1"/>
</dbReference>
<evidence type="ECO:0000259" key="1">
    <source>
        <dbReference type="Pfam" id="PF01370"/>
    </source>
</evidence>
<organism evidence="2 3">
    <name type="scientific">Cryptococcus neoformans Tu259-1</name>
    <dbReference type="NCBI Taxonomy" id="1230072"/>
    <lineage>
        <taxon>Eukaryota</taxon>
        <taxon>Fungi</taxon>
        <taxon>Dikarya</taxon>
        <taxon>Basidiomycota</taxon>
        <taxon>Agaricomycotina</taxon>
        <taxon>Tremellomycetes</taxon>
        <taxon>Tremellales</taxon>
        <taxon>Cryptococcaceae</taxon>
        <taxon>Cryptococcus</taxon>
        <taxon>Cryptococcus neoformans species complex</taxon>
    </lineage>
</organism>
<dbReference type="PANTHER" id="PTHR48079">
    <property type="entry name" value="PROTEIN YEEZ"/>
    <property type="match status" value="1"/>
</dbReference>
<gene>
    <name evidence="2" type="ORF">C361_05096</name>
</gene>
<dbReference type="GO" id="GO:0005737">
    <property type="term" value="C:cytoplasm"/>
    <property type="evidence" value="ECO:0007669"/>
    <property type="project" value="TreeGrafter"/>
</dbReference>
<dbReference type="PANTHER" id="PTHR48079:SF9">
    <property type="entry name" value="PUTATIVE-RELATED"/>
    <property type="match status" value="1"/>
</dbReference>
<evidence type="ECO:0000313" key="2">
    <source>
        <dbReference type="EMBL" id="OXG16725.1"/>
    </source>
</evidence>
<name>A0A854Q9V3_CRYNE</name>
<dbReference type="SUPFAM" id="SSF51735">
    <property type="entry name" value="NAD(P)-binding Rossmann-fold domains"/>
    <property type="match status" value="1"/>
</dbReference>
<dbReference type="GO" id="GO:0004029">
    <property type="term" value="F:aldehyde dehydrogenase (NAD+) activity"/>
    <property type="evidence" value="ECO:0007669"/>
    <property type="project" value="TreeGrafter"/>
</dbReference>
<dbReference type="InterPro" id="IPR036291">
    <property type="entry name" value="NAD(P)-bd_dom_sf"/>
</dbReference>
<dbReference type="InterPro" id="IPR001509">
    <property type="entry name" value="Epimerase_deHydtase"/>
</dbReference>
<keyword evidence="2" id="KW-0413">Isomerase</keyword>
<accession>A0A854Q9V3</accession>
<feature type="domain" description="NAD-dependent epimerase/dehydratase" evidence="1">
    <location>
        <begin position="3"/>
        <end position="206"/>
    </location>
</feature>
<dbReference type="Pfam" id="PF01370">
    <property type="entry name" value="Epimerase"/>
    <property type="match status" value="1"/>
</dbReference>
<dbReference type="EMBL" id="AMKT01000067">
    <property type="protein sequence ID" value="OXG16725.1"/>
    <property type="molecule type" value="Genomic_DNA"/>
</dbReference>
<dbReference type="GO" id="GO:0016853">
    <property type="term" value="F:isomerase activity"/>
    <property type="evidence" value="ECO:0007669"/>
    <property type="project" value="UniProtKB-KW"/>
</dbReference>
<dbReference type="OrthoDB" id="10000533at2759"/>
<dbReference type="InterPro" id="IPR051783">
    <property type="entry name" value="NAD(P)-dependent_oxidoreduct"/>
</dbReference>
<protein>
    <submittedName>
        <fullName evidence="2">3-beta hydroxysteroid dehydrogenase/isomerase</fullName>
    </submittedName>
</protein>
<dbReference type="Proteomes" id="UP000199727">
    <property type="component" value="Unassembled WGS sequence"/>
</dbReference>
<sequence>MKVFLTGATGYIGSHLTPILLSAGHDLSVLARSNVAAENLGKQGIAIVRGSLEDVDILTKAASEADAVIHLAYIHDFENYDDKPIQVDNAAIRALAEGLKGSNKPLLISSVLLLGTSYATELDPATLGPRAQAERTLLEYTSRGVRTGIVRLPNVHGDNDKAFVPHVIAQSRKNGVAAYVGEGKTHWAAVHVKDAVQVYKLAVESKVLKGGEVLHAVHDEGVESKKLIELIASKLGVETKSITPEEAATFYTFLGPFVQADITGTSKLTRKLLGWEPKEKTLLEDLETSETYFATGNGSKY</sequence>
<proteinExistence type="predicted"/>
<dbReference type="CDD" id="cd05262">
    <property type="entry name" value="SDR_a7"/>
    <property type="match status" value="1"/>
</dbReference>
<dbReference type="AlphaFoldDB" id="A0A854Q9V3"/>
<evidence type="ECO:0000313" key="3">
    <source>
        <dbReference type="Proteomes" id="UP000199727"/>
    </source>
</evidence>